<sequence length="934" mass="109478">MPMATYSSFTQNSTSREDSRISRSTGSTNKCSPTSAATESSWQSQQNRHYSQPLQTSYQHLQGSMYSDVSNYKSPRRNTIKHVRISALNVIDKYSLLKAKPVFESNLPIFRLSKLYQYNVFDYEGYGQSQSSSYLRAGYNVKERLKALQPRPPGDDYPQGNWAPVDRYDKSGSQNSKPDGVAQEMKHQKAELMKQREEYERRVSVLRRELDLLRRQKHELLQNHSSDRDRDHILRENSKLQVEIQNKLKDAFNVIEILSGIIGDTSKMSEGEESPKRARSRSVDVKDVKFNYIHYDPELHWCRMCDVFPKTAKDLLIHLHTKEHRDMMQDDEIPWHKLPAEPEFPYVEGASKKRLPIKGLQFFVSATAWYCRLCDVWVGDLHCASSHLRSIKHSQNYTNFVEQNPHWELEWLKDRERALERVKRGNRSSDSEENREKKKKKRKDKYSPSNSSAKDKKKKKRSKKKRKDSSDSSSSSSSSASSSEEEEDDKKDPSKSIHVAMRNKMKLQAQMIMNEELTGKWEAIGRLVEERKKKESATHEVKEVETEDHLINQWMTVKQPQDKDKALLENLKDRLKQKQEAEKVRQAELERKRKEREREEQERKEREEKQARELEEAKRKEREEMERLKDIREQIKFKTKEKYRRRRSHSHSPERKHSRSPNYDHRRKTPEKYRRHNDDHSPRNKRKYDREDSKSDRKPPPPPSYKKLPFIGRMPLFKNKKPDERPEKEIKKEDYDIPRQTRFQPGNLARAFIPEPEVVCFPKLSSYPEIIAPPPPAPKIVVAEPPAPPKITETVPKAPPPPKINNDDKKIKKTIEEEVEREERDKDKKEMEISSDDLIMLDDNPLNDYHEPFEFDNSYVYGSTVDYNMMYPPHPPMFDFTQDVNVDNGGKSGHSVPLSHTMPLQPPPLPPDDPNDDLAMLGISSDDLAAQTVK</sequence>
<name>A0ACB9TB52_HOLOL</name>
<dbReference type="EMBL" id="CM043018">
    <property type="protein sequence ID" value="KAI4464093.1"/>
    <property type="molecule type" value="Genomic_DNA"/>
</dbReference>
<reference evidence="1" key="1">
    <citation type="submission" date="2022-04" db="EMBL/GenBank/DDBJ databases">
        <title>Chromosome-scale genome assembly of Holotrichia oblita Faldermann.</title>
        <authorList>
            <person name="Rongchong L."/>
        </authorList>
    </citation>
    <scope>NUCLEOTIDE SEQUENCE</scope>
    <source>
        <strain evidence="1">81SQS9</strain>
    </source>
</reference>
<comment type="caution">
    <text evidence="1">The sequence shown here is derived from an EMBL/GenBank/DDBJ whole genome shotgun (WGS) entry which is preliminary data.</text>
</comment>
<organism evidence="1 2">
    <name type="scientific">Holotrichia oblita</name>
    <name type="common">Chafer beetle</name>
    <dbReference type="NCBI Taxonomy" id="644536"/>
    <lineage>
        <taxon>Eukaryota</taxon>
        <taxon>Metazoa</taxon>
        <taxon>Ecdysozoa</taxon>
        <taxon>Arthropoda</taxon>
        <taxon>Hexapoda</taxon>
        <taxon>Insecta</taxon>
        <taxon>Pterygota</taxon>
        <taxon>Neoptera</taxon>
        <taxon>Endopterygota</taxon>
        <taxon>Coleoptera</taxon>
        <taxon>Polyphaga</taxon>
        <taxon>Scarabaeiformia</taxon>
        <taxon>Scarabaeidae</taxon>
        <taxon>Melolonthinae</taxon>
        <taxon>Holotrichia</taxon>
    </lineage>
</organism>
<protein>
    <submittedName>
        <fullName evidence="1">Zinc finger containing protein</fullName>
    </submittedName>
</protein>
<keyword evidence="2" id="KW-1185">Reference proteome</keyword>
<dbReference type="Proteomes" id="UP001056778">
    <property type="component" value="Chromosome 4"/>
</dbReference>
<evidence type="ECO:0000313" key="2">
    <source>
        <dbReference type="Proteomes" id="UP001056778"/>
    </source>
</evidence>
<proteinExistence type="predicted"/>
<gene>
    <name evidence="1" type="ORF">MML48_4g00017210</name>
</gene>
<accession>A0ACB9TB52</accession>
<evidence type="ECO:0000313" key="1">
    <source>
        <dbReference type="EMBL" id="KAI4464093.1"/>
    </source>
</evidence>